<evidence type="ECO:0000256" key="1">
    <source>
        <dbReference type="ARBA" id="ARBA00022441"/>
    </source>
</evidence>
<protein>
    <recommendedName>
        <fullName evidence="4">Leucine-zipper-like transcriptional regulator 1</fullName>
    </recommendedName>
</protein>
<accession>A0A1Y1K379</accession>
<dbReference type="PANTHER" id="PTHR46376:SF1">
    <property type="entry name" value="LEUCINE-ZIPPER-LIKE TRANSCRIPTIONAL REGULATOR 1"/>
    <property type="match status" value="1"/>
</dbReference>
<sequence>MSSITNSEASTSTFDNGLTLEFGPLETVHRWNRMPECDEFVGARRSKHTVVAYKEAIYVFGGDNGKCMLNDLLRFDVKETSWGRAFATGSPPAPRYHHSAVVYNTSMFVFGGYTGDIHSNSNLSNKNDLFEYKFYTGQWVEWKFVCRTPVPRSAHGAAVYDSKLWIFAGYDGNARLNDMWTISLNVRIIHHNEAIMMYN</sequence>
<organism evidence="3">
    <name type="scientific">Photinus pyralis</name>
    <name type="common">Common eastern firefly</name>
    <name type="synonym">Lampyris pyralis</name>
    <dbReference type="NCBI Taxonomy" id="7054"/>
    <lineage>
        <taxon>Eukaryota</taxon>
        <taxon>Metazoa</taxon>
        <taxon>Ecdysozoa</taxon>
        <taxon>Arthropoda</taxon>
        <taxon>Hexapoda</taxon>
        <taxon>Insecta</taxon>
        <taxon>Pterygota</taxon>
        <taxon>Neoptera</taxon>
        <taxon>Endopterygota</taxon>
        <taxon>Coleoptera</taxon>
        <taxon>Polyphaga</taxon>
        <taxon>Elateriformia</taxon>
        <taxon>Elateroidea</taxon>
        <taxon>Lampyridae</taxon>
        <taxon>Lampyrinae</taxon>
        <taxon>Photinus</taxon>
    </lineage>
</organism>
<dbReference type="InterPro" id="IPR015915">
    <property type="entry name" value="Kelch-typ_b-propeller"/>
</dbReference>
<dbReference type="EMBL" id="GEZM01099425">
    <property type="protein sequence ID" value="JAV53317.1"/>
    <property type="molecule type" value="Transcribed_RNA"/>
</dbReference>
<dbReference type="SUPFAM" id="SSF117281">
    <property type="entry name" value="Kelch motif"/>
    <property type="match status" value="1"/>
</dbReference>
<dbReference type="AlphaFoldDB" id="A0A1Y1K379"/>
<dbReference type="Pfam" id="PF24681">
    <property type="entry name" value="Kelch_KLHDC2_KLHL20_DRC7"/>
    <property type="match status" value="1"/>
</dbReference>
<evidence type="ECO:0000256" key="2">
    <source>
        <dbReference type="ARBA" id="ARBA00022737"/>
    </source>
</evidence>
<dbReference type="InterPro" id="IPR051568">
    <property type="entry name" value="LZTR1/Attractin"/>
</dbReference>
<keyword evidence="2" id="KW-0677">Repeat</keyword>
<dbReference type="GO" id="GO:0005794">
    <property type="term" value="C:Golgi apparatus"/>
    <property type="evidence" value="ECO:0007669"/>
    <property type="project" value="TreeGrafter"/>
</dbReference>
<proteinExistence type="predicted"/>
<dbReference type="PANTHER" id="PTHR46376">
    <property type="entry name" value="LEUCINE-ZIPPER-LIKE TRANSCRIPTIONAL REGULATOR 1"/>
    <property type="match status" value="1"/>
</dbReference>
<dbReference type="Gene3D" id="2.120.10.80">
    <property type="entry name" value="Kelch-type beta propeller"/>
    <property type="match status" value="1"/>
</dbReference>
<keyword evidence="1" id="KW-0880">Kelch repeat</keyword>
<evidence type="ECO:0008006" key="4">
    <source>
        <dbReference type="Google" id="ProtNLM"/>
    </source>
</evidence>
<dbReference type="FunFam" id="2.120.10.80:FF:000054">
    <property type="entry name" value="Leucine-zipper-like transcription regulator 1"/>
    <property type="match status" value="1"/>
</dbReference>
<reference evidence="3" key="1">
    <citation type="journal article" date="2016" name="Sci. Rep.">
        <title>Molecular characterization of firefly nuptial gifts: a multi-omics approach sheds light on postcopulatory sexual selection.</title>
        <authorList>
            <person name="Al-Wathiqui N."/>
            <person name="Fallon T.R."/>
            <person name="South A."/>
            <person name="Weng J.K."/>
            <person name="Lewis S.M."/>
        </authorList>
    </citation>
    <scope>NUCLEOTIDE SEQUENCE</scope>
</reference>
<name>A0A1Y1K379_PHOPY</name>
<evidence type="ECO:0000313" key="3">
    <source>
        <dbReference type="EMBL" id="JAV53317.1"/>
    </source>
</evidence>